<evidence type="ECO:0000256" key="1">
    <source>
        <dbReference type="SAM" id="MobiDB-lite"/>
    </source>
</evidence>
<gene>
    <name evidence="2" type="ORF">ECRASSUSDP1_LOCUS2347</name>
</gene>
<name>A0AAD1U2X7_EUPCR</name>
<sequence length="203" mass="23671">MSRLDSRLNPLSFNSPFFLQIPHLPLSFGLTQNSSIPFPQCFTKFLARSKLYTTNKPDKDCFTNCTHKYKSHRRCVSEIAELAPYSMSSNSQKKEETLTKSHTHKPAEAQKEPEQTSDNQKEYNLLDPEQLASYIGFTPEQCISTVSQIDGVLAREDTEFRLKSRSKYMKLMQKKKFRISSHKNIPEMKNFHRRTMIFFLGKF</sequence>
<evidence type="ECO:0000313" key="3">
    <source>
        <dbReference type="Proteomes" id="UP001295684"/>
    </source>
</evidence>
<accession>A0AAD1U2X7</accession>
<proteinExistence type="predicted"/>
<dbReference type="EMBL" id="CAMPGE010002239">
    <property type="protein sequence ID" value="CAI2361038.1"/>
    <property type="molecule type" value="Genomic_DNA"/>
</dbReference>
<feature type="compositionally biased region" description="Basic and acidic residues" evidence="1">
    <location>
        <begin position="92"/>
        <end position="114"/>
    </location>
</feature>
<comment type="caution">
    <text evidence="2">The sequence shown here is derived from an EMBL/GenBank/DDBJ whole genome shotgun (WGS) entry which is preliminary data.</text>
</comment>
<dbReference type="AlphaFoldDB" id="A0AAD1U2X7"/>
<organism evidence="2 3">
    <name type="scientific">Euplotes crassus</name>
    <dbReference type="NCBI Taxonomy" id="5936"/>
    <lineage>
        <taxon>Eukaryota</taxon>
        <taxon>Sar</taxon>
        <taxon>Alveolata</taxon>
        <taxon>Ciliophora</taxon>
        <taxon>Intramacronucleata</taxon>
        <taxon>Spirotrichea</taxon>
        <taxon>Hypotrichia</taxon>
        <taxon>Euplotida</taxon>
        <taxon>Euplotidae</taxon>
        <taxon>Moneuplotes</taxon>
    </lineage>
</organism>
<keyword evidence="3" id="KW-1185">Reference proteome</keyword>
<evidence type="ECO:0000313" key="2">
    <source>
        <dbReference type="EMBL" id="CAI2361038.1"/>
    </source>
</evidence>
<reference evidence="2" key="1">
    <citation type="submission" date="2023-07" db="EMBL/GenBank/DDBJ databases">
        <authorList>
            <consortium name="AG Swart"/>
            <person name="Singh M."/>
            <person name="Singh A."/>
            <person name="Seah K."/>
            <person name="Emmerich C."/>
        </authorList>
    </citation>
    <scope>NUCLEOTIDE SEQUENCE</scope>
    <source>
        <strain evidence="2">DP1</strain>
    </source>
</reference>
<dbReference type="Proteomes" id="UP001295684">
    <property type="component" value="Unassembled WGS sequence"/>
</dbReference>
<protein>
    <submittedName>
        <fullName evidence="2">Uncharacterized protein</fullName>
    </submittedName>
</protein>
<feature type="region of interest" description="Disordered" evidence="1">
    <location>
        <begin position="86"/>
        <end position="120"/>
    </location>
</feature>